<name>A0AAN8Y4P2_SOLBU</name>
<comment type="caution">
    <text evidence="4">The sequence shown here is derived from an EMBL/GenBank/DDBJ whole genome shotgun (WGS) entry which is preliminary data.</text>
</comment>
<proteinExistence type="inferred from homology"/>
<sequence length="175" mass="19287">MPSRPDGPLDFPVMVEPNTQDSIDIEKRFFLSESKIRNLKAFISSDKSSTVQNPTTTEVVSALFYKCAATAGANLSNTGNSSNDSSSQLVLVSDLPKTIPPSIQSTTTIGNILTAFSTPTYNLEDLRLPKLVSDIRKSKLELSNKDNFKDNTWISKMLEYTNKVNIGIEDAQSYL</sequence>
<comment type="similarity">
    <text evidence="1">Belongs to the plant acyltransferase family.</text>
</comment>
<dbReference type="InterPro" id="IPR023213">
    <property type="entry name" value="CAT-like_dom_sf"/>
</dbReference>
<dbReference type="EMBL" id="JBANQN010000011">
    <property type="protein sequence ID" value="KAK6776803.1"/>
    <property type="molecule type" value="Genomic_DNA"/>
</dbReference>
<keyword evidence="3" id="KW-0012">Acyltransferase</keyword>
<keyword evidence="2" id="KW-0808">Transferase</keyword>
<evidence type="ECO:0000256" key="3">
    <source>
        <dbReference type="ARBA" id="ARBA00023315"/>
    </source>
</evidence>
<evidence type="ECO:0000256" key="1">
    <source>
        <dbReference type="ARBA" id="ARBA00009861"/>
    </source>
</evidence>
<organism evidence="4 5">
    <name type="scientific">Solanum bulbocastanum</name>
    <name type="common">Wild potato</name>
    <dbReference type="NCBI Taxonomy" id="147425"/>
    <lineage>
        <taxon>Eukaryota</taxon>
        <taxon>Viridiplantae</taxon>
        <taxon>Streptophyta</taxon>
        <taxon>Embryophyta</taxon>
        <taxon>Tracheophyta</taxon>
        <taxon>Spermatophyta</taxon>
        <taxon>Magnoliopsida</taxon>
        <taxon>eudicotyledons</taxon>
        <taxon>Gunneridae</taxon>
        <taxon>Pentapetalae</taxon>
        <taxon>asterids</taxon>
        <taxon>lamiids</taxon>
        <taxon>Solanales</taxon>
        <taxon>Solanaceae</taxon>
        <taxon>Solanoideae</taxon>
        <taxon>Solaneae</taxon>
        <taxon>Solanum</taxon>
    </lineage>
</organism>
<evidence type="ECO:0000313" key="5">
    <source>
        <dbReference type="Proteomes" id="UP001371456"/>
    </source>
</evidence>
<protein>
    <submittedName>
        <fullName evidence="4">Uncharacterized protein</fullName>
    </submittedName>
</protein>
<gene>
    <name evidence="4" type="ORF">RDI58_027804</name>
</gene>
<dbReference type="AlphaFoldDB" id="A0AAN8Y4P2"/>
<dbReference type="PANTHER" id="PTHR31623">
    <property type="entry name" value="F21J9.9"/>
    <property type="match status" value="1"/>
</dbReference>
<dbReference type="Gene3D" id="3.30.559.10">
    <property type="entry name" value="Chloramphenicol acetyltransferase-like domain"/>
    <property type="match status" value="1"/>
</dbReference>
<evidence type="ECO:0000313" key="4">
    <source>
        <dbReference type="EMBL" id="KAK6776803.1"/>
    </source>
</evidence>
<accession>A0AAN8Y4P2</accession>
<dbReference type="Pfam" id="PF02458">
    <property type="entry name" value="Transferase"/>
    <property type="match status" value="1"/>
</dbReference>
<dbReference type="GO" id="GO:0016746">
    <property type="term" value="F:acyltransferase activity"/>
    <property type="evidence" value="ECO:0007669"/>
    <property type="project" value="UniProtKB-KW"/>
</dbReference>
<keyword evidence="5" id="KW-1185">Reference proteome</keyword>
<dbReference type="Proteomes" id="UP001371456">
    <property type="component" value="Unassembled WGS sequence"/>
</dbReference>
<evidence type="ECO:0000256" key="2">
    <source>
        <dbReference type="ARBA" id="ARBA00022679"/>
    </source>
</evidence>
<reference evidence="4 5" key="1">
    <citation type="submission" date="2024-02" db="EMBL/GenBank/DDBJ databases">
        <title>de novo genome assembly of Solanum bulbocastanum strain 11H21.</title>
        <authorList>
            <person name="Hosaka A.J."/>
        </authorList>
    </citation>
    <scope>NUCLEOTIDE SEQUENCE [LARGE SCALE GENOMIC DNA]</scope>
    <source>
        <tissue evidence="4">Young leaves</tissue>
    </source>
</reference>
<dbReference type="PANTHER" id="PTHR31623:SF39">
    <property type="entry name" value="ACYLSUGAR ACYLTRANSFERASE 3-LIKE"/>
    <property type="match status" value="1"/>
</dbReference>